<keyword evidence="11" id="KW-0965">Cell junction</keyword>
<dbReference type="PANTHER" id="PTHR24025:SF3">
    <property type="entry name" value="DESMOGLEIN-3"/>
    <property type="match status" value="1"/>
</dbReference>
<dbReference type="FunFam" id="2.60.40.60:FF:000011">
    <property type="entry name" value="Cadherin 1"/>
    <property type="match status" value="1"/>
</dbReference>
<dbReference type="InterPro" id="IPR009122">
    <property type="entry name" value="Desmosomal_cadherin"/>
</dbReference>
<dbReference type="GO" id="GO:0005509">
    <property type="term" value="F:calcium ion binding"/>
    <property type="evidence" value="ECO:0007669"/>
    <property type="project" value="UniProtKB-UniRule"/>
</dbReference>
<dbReference type="CTD" id="1830"/>
<evidence type="ECO:0000256" key="2">
    <source>
        <dbReference type="ARBA" id="ARBA00004568"/>
    </source>
</evidence>
<dbReference type="Pfam" id="PF00028">
    <property type="entry name" value="Cadherin"/>
    <property type="match status" value="4"/>
</dbReference>
<keyword evidence="8" id="KW-0677">Repeat</keyword>
<evidence type="ECO:0000256" key="3">
    <source>
        <dbReference type="ARBA" id="ARBA00022475"/>
    </source>
</evidence>
<evidence type="ECO:0000256" key="15">
    <source>
        <dbReference type="PROSITE-ProRule" id="PRU00043"/>
    </source>
</evidence>
<keyword evidence="3" id="KW-1003">Cell membrane</keyword>
<evidence type="ECO:0000256" key="9">
    <source>
        <dbReference type="ARBA" id="ARBA00022837"/>
    </source>
</evidence>
<dbReference type="PRINTS" id="PR00205">
    <property type="entry name" value="CADHERIN"/>
</dbReference>
<dbReference type="InterPro" id="IPR000233">
    <property type="entry name" value="Cadherin_Y-type_LIR"/>
</dbReference>
<keyword evidence="6" id="KW-0479">Metal-binding</keyword>
<sequence length="1017" mass="110738">MASPHPRTLPVKRQLSRQLEQLQRKLGASNTNPDTWNQVVVLVHGELRVQTRGDYGEDGTAGQLSKRRYKREWVKFAKPCREREDNSKRNPIAEITSDFQQTQKITYHISGVGIDQPPLGIFVVDKNTGKINITAIVDREETPSFLITCRAVNYLGQDVEKPLLLTVKILDVNDNSPVFSQSVFMGEIEENSASNSLVMILNATDADEPNHLNSKIAFKIISQEPADQPMFLLGRNTGELRTLTNSLDREQTSSYHLIVSGADNDGRGLSTQCETRIKVIDVNDNFPMFKESQYSAHIEENTLSSELLRFQVIDLDEEFTDNWLAEYFFTSGNDGNWFEIQTDPRTNEGILKVIKALDYEQLQSVQFSIAVKNKAAFHQSISSQYRVQSTPVTIQVVNVREGLIFRPASKKFIVQKGISSKNLINYVLGTYQAIDEDTGKAASSVKYLMGRNNGGLLIVDSKTAEIKFIKNIDRDSTFIVNNTITAEILAIDENTGKTSTGTVYVEVPDFNVNCPTVVLEKQVICSSKPSVVVSARVLNSDKYTGPYTFSLEEQPLKLPAVWSITTVNATSALLRAQQQISPGVYTVFLTVRDRQNRWCNTPESLTLEVCECDNRDVCGTYDPSKDPGPTYGKRSSVKLGPAAIGLIFLGLLLLLLIPLLLLACDWGMGPLGGMASGFIPVPDGSEGTIQQWKIEGAQPEDKEITNICVPPMAANGLEFMENSEVCTNTYAGATGAEGASGIEMTTKLGTTGASGVPGGFATGNVCAATAAFGTCSAGHSGTMRTRHSTGGTNRDHAEGTINMNFLDSYFSQKAFACAEEDDGLEANDCLLIYDNEGTEAPHSPLGSLGCCSFIADDLDDSFLDSLGPKFKKLADITLGVDDEAQQSQLLTEKCDLGINSHGHSVESQQSVTVRCTTLQGGQGVSTLSASGSVLQPAISIPDPLQHGNYLVSETYSASGSFVQPSTAVFDPLCTQNVIVTERVVCPIATIPGNLQGPTELRGSRNMICIEDPCSRLI</sequence>
<dbReference type="Proteomes" id="UP000504623">
    <property type="component" value="Unplaced"/>
</dbReference>
<evidence type="ECO:0000256" key="14">
    <source>
        <dbReference type="ARBA" id="ARBA00023180"/>
    </source>
</evidence>
<evidence type="ECO:0000313" key="21">
    <source>
        <dbReference type="RefSeq" id="XP_006835191.1"/>
    </source>
</evidence>
<dbReference type="InterPro" id="IPR020894">
    <property type="entry name" value="Cadherin_CS"/>
</dbReference>
<comment type="function">
    <text evidence="17">A component of desmosome cell-cell junctions which are required for positive regulation of cellular adhesion. Involved in the interaction of plaque proteins and intermediate filaments mediating cell-cell adhesion.</text>
</comment>
<comment type="subcellular location">
    <subcellularLocation>
        <location evidence="2">Cell junction</location>
        <location evidence="2">Desmosome</location>
    </subcellularLocation>
    <subcellularLocation>
        <location evidence="1 16">Cell membrane</location>
        <topology evidence="1 16">Single-pass type I membrane protein</topology>
    </subcellularLocation>
</comment>
<name>A0A9B0WJD0_CHRAS</name>
<feature type="domain" description="Cadherin" evidence="19">
    <location>
        <begin position="406"/>
        <end position="517"/>
    </location>
</feature>
<evidence type="ECO:0000256" key="8">
    <source>
        <dbReference type="ARBA" id="ARBA00022737"/>
    </source>
</evidence>
<dbReference type="InterPro" id="IPR015919">
    <property type="entry name" value="Cadherin-like_sf"/>
</dbReference>
<evidence type="ECO:0000256" key="6">
    <source>
        <dbReference type="ARBA" id="ARBA00022723"/>
    </source>
</evidence>
<evidence type="ECO:0000256" key="12">
    <source>
        <dbReference type="ARBA" id="ARBA00022989"/>
    </source>
</evidence>
<dbReference type="SMART" id="SM00112">
    <property type="entry name" value="CA"/>
    <property type="match status" value="4"/>
</dbReference>
<reference evidence="21" key="1">
    <citation type="submission" date="2025-08" db="UniProtKB">
        <authorList>
            <consortium name="RefSeq"/>
        </authorList>
    </citation>
    <scope>IDENTIFICATION</scope>
    <source>
        <tissue evidence="21">Spleen</tissue>
    </source>
</reference>
<feature type="domain" description="Cadherin" evidence="19">
    <location>
        <begin position="180"/>
        <end position="289"/>
    </location>
</feature>
<dbReference type="GO" id="GO:0007156">
    <property type="term" value="P:homophilic cell adhesion via plasma membrane adhesion molecules"/>
    <property type="evidence" value="ECO:0007669"/>
    <property type="project" value="InterPro"/>
</dbReference>
<keyword evidence="7" id="KW-0732">Signal</keyword>
<gene>
    <name evidence="21" type="primary">DSG3</name>
</gene>
<dbReference type="FunFam" id="4.10.900.10:FF:000003">
    <property type="entry name" value="Desmoglein 1"/>
    <property type="match status" value="1"/>
</dbReference>
<feature type="domain" description="Cadherin" evidence="19">
    <location>
        <begin position="290"/>
        <end position="409"/>
    </location>
</feature>
<proteinExistence type="predicted"/>
<feature type="transmembrane region" description="Helical" evidence="18">
    <location>
        <begin position="642"/>
        <end position="664"/>
    </location>
</feature>
<evidence type="ECO:0000256" key="5">
    <source>
        <dbReference type="ARBA" id="ARBA00022692"/>
    </source>
</evidence>
<evidence type="ECO:0000256" key="10">
    <source>
        <dbReference type="ARBA" id="ARBA00022889"/>
    </source>
</evidence>
<evidence type="ECO:0000259" key="19">
    <source>
        <dbReference type="PROSITE" id="PS50268"/>
    </source>
</evidence>
<evidence type="ECO:0000256" key="11">
    <source>
        <dbReference type="ARBA" id="ARBA00022949"/>
    </source>
</evidence>
<dbReference type="InterPro" id="IPR050971">
    <property type="entry name" value="Cadherin-domain_protein"/>
</dbReference>
<dbReference type="SUPFAM" id="SSF49313">
    <property type="entry name" value="Cadherin-like"/>
    <property type="match status" value="4"/>
</dbReference>
<dbReference type="GeneID" id="102840893"/>
<keyword evidence="12 18" id="KW-1133">Transmembrane helix</keyword>
<dbReference type="RefSeq" id="XP_006835191.1">
    <property type="nucleotide sequence ID" value="XM_006835128.1"/>
</dbReference>
<dbReference type="PRINTS" id="PR01818">
    <property type="entry name" value="DESMOCADHERN"/>
</dbReference>
<dbReference type="Gene3D" id="4.10.900.10">
    <property type="entry name" value="TCF3-CBD (Catenin binding domain)"/>
    <property type="match status" value="1"/>
</dbReference>
<dbReference type="CDD" id="cd11304">
    <property type="entry name" value="Cadherin_repeat"/>
    <property type="match status" value="4"/>
</dbReference>
<dbReference type="PRINTS" id="PR01819">
    <property type="entry name" value="DESMOGLEIN"/>
</dbReference>
<dbReference type="Pfam" id="PF01049">
    <property type="entry name" value="CADH_Y-type_LIR"/>
    <property type="match status" value="1"/>
</dbReference>
<protein>
    <submittedName>
        <fullName evidence="21">Desmoglein-3</fullName>
    </submittedName>
</protein>
<evidence type="ECO:0000256" key="1">
    <source>
        <dbReference type="ARBA" id="ARBA00004251"/>
    </source>
</evidence>
<dbReference type="InterPro" id="IPR027397">
    <property type="entry name" value="Catenin-bd_sf"/>
</dbReference>
<accession>A0A9B0WJD0</accession>
<organism evidence="20 21">
    <name type="scientific">Chrysochloris asiatica</name>
    <name type="common">Cape golden mole</name>
    <dbReference type="NCBI Taxonomy" id="185453"/>
    <lineage>
        <taxon>Eukaryota</taxon>
        <taxon>Metazoa</taxon>
        <taxon>Chordata</taxon>
        <taxon>Craniata</taxon>
        <taxon>Vertebrata</taxon>
        <taxon>Euteleostomi</taxon>
        <taxon>Mammalia</taxon>
        <taxon>Eutheria</taxon>
        <taxon>Afrotheria</taxon>
        <taxon>Chrysochloridae</taxon>
        <taxon>Chrysochlorinae</taxon>
        <taxon>Chrysochloris</taxon>
    </lineage>
</organism>
<dbReference type="FunFam" id="2.60.40.60:FF:000074">
    <property type="entry name" value="Desmoglein 4"/>
    <property type="match status" value="1"/>
</dbReference>
<keyword evidence="20" id="KW-1185">Reference proteome</keyword>
<dbReference type="AlphaFoldDB" id="A0A9B0WJD0"/>
<dbReference type="FunFam" id="2.60.40.60:FF:000031">
    <property type="entry name" value="Cadherin 3"/>
    <property type="match status" value="1"/>
</dbReference>
<dbReference type="PROSITE" id="PS50268">
    <property type="entry name" value="CADHERIN_2"/>
    <property type="match status" value="4"/>
</dbReference>
<dbReference type="InterPro" id="IPR002126">
    <property type="entry name" value="Cadherin-like_dom"/>
</dbReference>
<evidence type="ECO:0000256" key="17">
    <source>
        <dbReference type="RuleBase" id="RU004358"/>
    </source>
</evidence>
<evidence type="ECO:0000256" key="7">
    <source>
        <dbReference type="ARBA" id="ARBA00022729"/>
    </source>
</evidence>
<dbReference type="FunFam" id="2.60.40.60:FF:000068">
    <property type="entry name" value="Desmoglein 1"/>
    <property type="match status" value="1"/>
</dbReference>
<keyword evidence="5 16" id="KW-0812">Transmembrane</keyword>
<evidence type="ECO:0000256" key="4">
    <source>
        <dbReference type="ARBA" id="ARBA00022685"/>
    </source>
</evidence>
<keyword evidence="9 15" id="KW-0106">Calcium</keyword>
<dbReference type="PROSITE" id="PS00232">
    <property type="entry name" value="CADHERIN_1"/>
    <property type="match status" value="2"/>
</dbReference>
<dbReference type="Gene3D" id="2.60.40.60">
    <property type="entry name" value="Cadherins"/>
    <property type="match status" value="5"/>
</dbReference>
<keyword evidence="4" id="KW-0165">Cleavage on pair of basic residues</keyword>
<dbReference type="FunFam" id="2.60.40.60:FF:000083">
    <property type="entry name" value="Desmoglein 1"/>
    <property type="match status" value="1"/>
</dbReference>
<dbReference type="GO" id="GO:0005886">
    <property type="term" value="C:plasma membrane"/>
    <property type="evidence" value="ECO:0007669"/>
    <property type="project" value="UniProtKB-SubCell"/>
</dbReference>
<keyword evidence="13 18" id="KW-0472">Membrane</keyword>
<dbReference type="OrthoDB" id="8961010at2759"/>
<keyword evidence="10 16" id="KW-0130">Cell adhesion</keyword>
<evidence type="ECO:0000256" key="18">
    <source>
        <dbReference type="SAM" id="Phobius"/>
    </source>
</evidence>
<evidence type="ECO:0000256" key="13">
    <source>
        <dbReference type="ARBA" id="ARBA00023136"/>
    </source>
</evidence>
<feature type="domain" description="Cadherin" evidence="19">
    <location>
        <begin position="98"/>
        <end position="179"/>
    </location>
</feature>
<dbReference type="GO" id="GO:0030057">
    <property type="term" value="C:desmosome"/>
    <property type="evidence" value="ECO:0007669"/>
    <property type="project" value="UniProtKB-SubCell"/>
</dbReference>
<dbReference type="PANTHER" id="PTHR24025">
    <property type="entry name" value="DESMOGLEIN FAMILY MEMBER"/>
    <property type="match status" value="1"/>
</dbReference>
<keyword evidence="14" id="KW-0325">Glycoprotein</keyword>
<evidence type="ECO:0000256" key="16">
    <source>
        <dbReference type="RuleBase" id="RU003318"/>
    </source>
</evidence>
<evidence type="ECO:0000313" key="20">
    <source>
        <dbReference type="Proteomes" id="UP000504623"/>
    </source>
</evidence>